<protein>
    <submittedName>
        <fullName evidence="2">Uncharacterized protein</fullName>
    </submittedName>
</protein>
<sequence length="70" mass="7727">RSVVTSTNGSGASKTINKMLVQVMLICAPNMIASTLPHPFHPSCTLQRFHIIAPLACRFTQAKGVKKYWQ</sequence>
<evidence type="ECO:0000313" key="1">
    <source>
        <dbReference type="EMBL" id="GMR35031.1"/>
    </source>
</evidence>
<dbReference type="AlphaFoldDB" id="A0AAN4Z7Y8"/>
<accession>A0AAN4Z7Y8</accession>
<feature type="non-terminal residue" evidence="2">
    <location>
        <position position="1"/>
    </location>
</feature>
<organism evidence="2 3">
    <name type="scientific">Pristionchus mayeri</name>
    <dbReference type="NCBI Taxonomy" id="1317129"/>
    <lineage>
        <taxon>Eukaryota</taxon>
        <taxon>Metazoa</taxon>
        <taxon>Ecdysozoa</taxon>
        <taxon>Nematoda</taxon>
        <taxon>Chromadorea</taxon>
        <taxon>Rhabditida</taxon>
        <taxon>Rhabditina</taxon>
        <taxon>Diplogasteromorpha</taxon>
        <taxon>Diplogasteroidea</taxon>
        <taxon>Neodiplogasteridae</taxon>
        <taxon>Pristionchus</taxon>
    </lineage>
</organism>
<reference evidence="2" key="2">
    <citation type="submission" date="2023-06" db="EMBL/GenBank/DDBJ databases">
        <title>Genome assembly of Pristionchus species.</title>
        <authorList>
            <person name="Yoshida K."/>
            <person name="Sommer R.J."/>
        </authorList>
    </citation>
    <scope>NUCLEOTIDE SEQUENCE</scope>
    <source>
        <strain evidence="2">RS5460</strain>
    </source>
</reference>
<reference evidence="3" key="1">
    <citation type="submission" date="2022-10" db="EMBL/GenBank/DDBJ databases">
        <title>Genome assembly of Pristionchus species.</title>
        <authorList>
            <person name="Yoshida K."/>
            <person name="Sommer R.J."/>
        </authorList>
    </citation>
    <scope>NUCLEOTIDE SEQUENCE [LARGE SCALE GENOMIC DNA]</scope>
    <source>
        <strain evidence="3">RS5460</strain>
    </source>
</reference>
<dbReference type="EMBL" id="BTRK01000002">
    <property type="protein sequence ID" value="GMR35034.1"/>
    <property type="molecule type" value="Genomic_DNA"/>
</dbReference>
<gene>
    <name evidence="1" type="ORF">PMAYCL1PPCAC_05226</name>
    <name evidence="2" type="ORF">PMAYCL1PPCAC_05229</name>
</gene>
<name>A0AAN4Z7Y8_9BILA</name>
<evidence type="ECO:0000313" key="2">
    <source>
        <dbReference type="EMBL" id="GMR35034.1"/>
    </source>
</evidence>
<dbReference type="Proteomes" id="UP001328107">
    <property type="component" value="Unassembled WGS sequence"/>
</dbReference>
<keyword evidence="3" id="KW-1185">Reference proteome</keyword>
<evidence type="ECO:0000313" key="3">
    <source>
        <dbReference type="Proteomes" id="UP001328107"/>
    </source>
</evidence>
<dbReference type="EMBL" id="BTRK01000002">
    <property type="protein sequence ID" value="GMR35031.1"/>
    <property type="molecule type" value="Genomic_DNA"/>
</dbReference>
<comment type="caution">
    <text evidence="2">The sequence shown here is derived from an EMBL/GenBank/DDBJ whole genome shotgun (WGS) entry which is preliminary data.</text>
</comment>
<proteinExistence type="predicted"/>